<protein>
    <recommendedName>
        <fullName evidence="1">SnoaL-like domain-containing protein</fullName>
    </recommendedName>
</protein>
<dbReference type="SUPFAM" id="SSF54427">
    <property type="entry name" value="NTF2-like"/>
    <property type="match status" value="1"/>
</dbReference>
<keyword evidence="3" id="KW-1185">Reference proteome</keyword>
<organism evidence="2 3">
    <name type="scientific">Prosthecobacter fusiformis</name>
    <dbReference type="NCBI Taxonomy" id="48464"/>
    <lineage>
        <taxon>Bacteria</taxon>
        <taxon>Pseudomonadati</taxon>
        <taxon>Verrucomicrobiota</taxon>
        <taxon>Verrucomicrobiia</taxon>
        <taxon>Verrucomicrobiales</taxon>
        <taxon>Verrucomicrobiaceae</taxon>
        <taxon>Prosthecobacter</taxon>
    </lineage>
</organism>
<dbReference type="PANTHER" id="PTHR41252">
    <property type="entry name" value="BLR2505 PROTEIN"/>
    <property type="match status" value="1"/>
</dbReference>
<accession>A0A4R7RNN8</accession>
<name>A0A4R7RNN8_9BACT</name>
<dbReference type="InterPro" id="IPR032710">
    <property type="entry name" value="NTF2-like_dom_sf"/>
</dbReference>
<dbReference type="RefSeq" id="WP_133796946.1">
    <property type="nucleotide sequence ID" value="NZ_SOCA01000009.1"/>
</dbReference>
<sequence>MSSTETIRDLYRAMREQDDSAVFAICTPDIIWQQSTGFPGGSTWHGPASVIENVFRANARRWTGFAFTEEEMIAAGDRVIVLGHYSGTAPATGKAMRTAVAHVYDLTDGKVCRFRMFADTHPMWQALSSDS</sequence>
<dbReference type="Gene3D" id="3.10.450.50">
    <property type="match status" value="1"/>
</dbReference>
<proteinExistence type="predicted"/>
<evidence type="ECO:0000313" key="2">
    <source>
        <dbReference type="EMBL" id="TDU66216.1"/>
    </source>
</evidence>
<evidence type="ECO:0000313" key="3">
    <source>
        <dbReference type="Proteomes" id="UP000295662"/>
    </source>
</evidence>
<dbReference type="InterPro" id="IPR037401">
    <property type="entry name" value="SnoaL-like"/>
</dbReference>
<reference evidence="2 3" key="1">
    <citation type="submission" date="2019-03" db="EMBL/GenBank/DDBJ databases">
        <title>Genomic Encyclopedia of Archaeal and Bacterial Type Strains, Phase II (KMG-II): from individual species to whole genera.</title>
        <authorList>
            <person name="Goeker M."/>
        </authorList>
    </citation>
    <scope>NUCLEOTIDE SEQUENCE [LARGE SCALE GENOMIC DNA]</scope>
    <source>
        <strain evidence="2 3">ATCC 25309</strain>
    </source>
</reference>
<dbReference type="EMBL" id="SOCA01000009">
    <property type="protein sequence ID" value="TDU66216.1"/>
    <property type="molecule type" value="Genomic_DNA"/>
</dbReference>
<dbReference type="Proteomes" id="UP000295662">
    <property type="component" value="Unassembled WGS sequence"/>
</dbReference>
<dbReference type="AlphaFoldDB" id="A0A4R7RNN8"/>
<evidence type="ECO:0000259" key="1">
    <source>
        <dbReference type="Pfam" id="PF12680"/>
    </source>
</evidence>
<dbReference type="PANTHER" id="PTHR41252:SF1">
    <property type="entry name" value="BLR2505 PROTEIN"/>
    <property type="match status" value="1"/>
</dbReference>
<dbReference type="Pfam" id="PF12680">
    <property type="entry name" value="SnoaL_2"/>
    <property type="match status" value="1"/>
</dbReference>
<comment type="caution">
    <text evidence="2">The sequence shown here is derived from an EMBL/GenBank/DDBJ whole genome shotgun (WGS) entry which is preliminary data.</text>
</comment>
<dbReference type="OrthoDB" id="7876517at2"/>
<feature type="domain" description="SnoaL-like" evidence="1">
    <location>
        <begin position="7"/>
        <end position="113"/>
    </location>
</feature>
<gene>
    <name evidence="2" type="ORF">EI77_03955</name>
</gene>